<name>A0A426SMA5_9MICO</name>
<evidence type="ECO:0000256" key="6">
    <source>
        <dbReference type="RuleBase" id="RU363041"/>
    </source>
</evidence>
<comment type="similarity">
    <text evidence="2 6">Belongs to the 4-toluene sulfonate uptake permease (TSUP) (TC 2.A.102) family.</text>
</comment>
<evidence type="ECO:0000313" key="8">
    <source>
        <dbReference type="EMBL" id="RRR19210.1"/>
    </source>
</evidence>
<dbReference type="PANTHER" id="PTHR43701">
    <property type="entry name" value="MEMBRANE TRANSPORTER PROTEIN MJ0441-RELATED"/>
    <property type="match status" value="1"/>
</dbReference>
<dbReference type="InterPro" id="IPR051598">
    <property type="entry name" value="TSUP/Inactive_protease-like"/>
</dbReference>
<protein>
    <recommendedName>
        <fullName evidence="6">Probable membrane transporter protein</fullName>
    </recommendedName>
</protein>
<dbReference type="GO" id="GO:0005886">
    <property type="term" value="C:plasma membrane"/>
    <property type="evidence" value="ECO:0007669"/>
    <property type="project" value="UniProtKB-SubCell"/>
</dbReference>
<reference evidence="8 9" key="1">
    <citation type="submission" date="2018-07" db="EMBL/GenBank/DDBJ databases">
        <title>Brachybacteriurn paraconglorneratum KCTC 9916.</title>
        <authorList>
            <person name="Li Y."/>
        </authorList>
    </citation>
    <scope>NUCLEOTIDE SEQUENCE [LARGE SCALE GENOMIC DNA]</scope>
    <source>
        <strain evidence="8 9">KCTC 9916</strain>
    </source>
</reference>
<feature type="transmembrane region" description="Helical" evidence="6">
    <location>
        <begin position="99"/>
        <end position="116"/>
    </location>
</feature>
<feature type="transmembrane region" description="Helical" evidence="6">
    <location>
        <begin position="191"/>
        <end position="224"/>
    </location>
</feature>
<proteinExistence type="inferred from homology"/>
<feature type="transmembrane region" description="Helical" evidence="6">
    <location>
        <begin position="32"/>
        <end position="57"/>
    </location>
</feature>
<dbReference type="EMBL" id="QOCI01000003">
    <property type="protein sequence ID" value="RRR19210.1"/>
    <property type="molecule type" value="Genomic_DNA"/>
</dbReference>
<keyword evidence="5 6" id="KW-0472">Membrane</keyword>
<evidence type="ECO:0000256" key="5">
    <source>
        <dbReference type="ARBA" id="ARBA00023136"/>
    </source>
</evidence>
<feature type="transmembrane region" description="Helical" evidence="6">
    <location>
        <begin position="284"/>
        <end position="306"/>
    </location>
</feature>
<comment type="caution">
    <text evidence="8">The sequence shown here is derived from an EMBL/GenBank/DDBJ whole genome shotgun (WGS) entry which is preliminary data.</text>
</comment>
<feature type="region of interest" description="Disordered" evidence="7">
    <location>
        <begin position="147"/>
        <end position="180"/>
    </location>
</feature>
<sequence>MELVLLAIGVGLGVGIVVGALGAGGGILAVPVLVFLLGMPPHAATASSLVIVLITALASLPHHARQRNVGWRAGLVFAGVSVVGAVLGSRLSALVPPDVLLTLFGAMLAVVAAAMLRRGLRTRRMEDAEAAALGTVPLADGDAPIASHDDPVLDQPGPDTVETADGLQHHHGEPDLPFSPAAPPSPRWGSVIAAASLTGFLTGFFGVGGGFIVVPMLVIALGLAMRRASGTSLLVMIIATATSLLARLGTDVQVDWATTLIFAAGSAVGGVLGGPLSAKARPSTLTLLFAALLAGVAAVTLVETLLL</sequence>
<dbReference type="PANTHER" id="PTHR43701:SF2">
    <property type="entry name" value="MEMBRANE TRANSPORTER PROTEIN YJNA-RELATED"/>
    <property type="match status" value="1"/>
</dbReference>
<keyword evidence="3 6" id="KW-0812">Transmembrane</keyword>
<evidence type="ECO:0000256" key="4">
    <source>
        <dbReference type="ARBA" id="ARBA00022989"/>
    </source>
</evidence>
<evidence type="ECO:0000256" key="1">
    <source>
        <dbReference type="ARBA" id="ARBA00004141"/>
    </source>
</evidence>
<evidence type="ECO:0000256" key="3">
    <source>
        <dbReference type="ARBA" id="ARBA00022692"/>
    </source>
</evidence>
<dbReference type="AlphaFoldDB" id="A0A426SMA5"/>
<keyword evidence="4 6" id="KW-1133">Transmembrane helix</keyword>
<feature type="transmembrane region" description="Helical" evidence="6">
    <location>
        <begin position="260"/>
        <end position="278"/>
    </location>
</feature>
<evidence type="ECO:0000256" key="2">
    <source>
        <dbReference type="ARBA" id="ARBA00009142"/>
    </source>
</evidence>
<evidence type="ECO:0000256" key="7">
    <source>
        <dbReference type="SAM" id="MobiDB-lite"/>
    </source>
</evidence>
<keyword evidence="6" id="KW-1003">Cell membrane</keyword>
<keyword evidence="9" id="KW-1185">Reference proteome</keyword>
<evidence type="ECO:0000313" key="9">
    <source>
        <dbReference type="Proteomes" id="UP000274327"/>
    </source>
</evidence>
<dbReference type="GeneID" id="78120602"/>
<accession>A0A426SMA5</accession>
<dbReference type="Pfam" id="PF01925">
    <property type="entry name" value="TauE"/>
    <property type="match status" value="1"/>
</dbReference>
<dbReference type="InterPro" id="IPR002781">
    <property type="entry name" value="TM_pro_TauE-like"/>
</dbReference>
<feature type="transmembrane region" description="Helical" evidence="6">
    <location>
        <begin position="69"/>
        <end position="87"/>
    </location>
</feature>
<dbReference type="Proteomes" id="UP000274327">
    <property type="component" value="Unassembled WGS sequence"/>
</dbReference>
<feature type="transmembrane region" description="Helical" evidence="6">
    <location>
        <begin position="230"/>
        <end position="248"/>
    </location>
</feature>
<gene>
    <name evidence="8" type="ORF">DS079_06090</name>
</gene>
<dbReference type="RefSeq" id="WP_126985778.1">
    <property type="nucleotide sequence ID" value="NZ_ML133853.1"/>
</dbReference>
<organism evidence="8 9">
    <name type="scientific">Brachybacterium paraconglomeratum</name>
    <dbReference type="NCBI Taxonomy" id="173362"/>
    <lineage>
        <taxon>Bacteria</taxon>
        <taxon>Bacillati</taxon>
        <taxon>Actinomycetota</taxon>
        <taxon>Actinomycetes</taxon>
        <taxon>Micrococcales</taxon>
        <taxon>Dermabacteraceae</taxon>
        <taxon>Brachybacterium</taxon>
    </lineage>
</organism>
<comment type="subcellular location">
    <subcellularLocation>
        <location evidence="6">Cell membrane</location>
        <topology evidence="6">Multi-pass membrane protein</topology>
    </subcellularLocation>
    <subcellularLocation>
        <location evidence="1">Membrane</location>
        <topology evidence="1">Multi-pass membrane protein</topology>
    </subcellularLocation>
</comment>